<accession>A0ACC0J845</accession>
<reference evidence="1 2" key="1">
    <citation type="journal article" date="2022" name="Genome Biol. Evol.">
        <title>The Spruce Budworm Genome: Reconstructing the Evolutionary History of Antifreeze Proteins.</title>
        <authorList>
            <person name="Beliveau C."/>
            <person name="Gagne P."/>
            <person name="Picq S."/>
            <person name="Vernygora O."/>
            <person name="Keeling C.I."/>
            <person name="Pinkney K."/>
            <person name="Doucet D."/>
            <person name="Wen F."/>
            <person name="Johnston J.S."/>
            <person name="Maaroufi H."/>
            <person name="Boyle B."/>
            <person name="Laroche J."/>
            <person name="Dewar K."/>
            <person name="Juretic N."/>
            <person name="Blackburn G."/>
            <person name="Nisole A."/>
            <person name="Brunet B."/>
            <person name="Brandao M."/>
            <person name="Lumley L."/>
            <person name="Duan J."/>
            <person name="Quan G."/>
            <person name="Lucarotti C.J."/>
            <person name="Roe A.D."/>
            <person name="Sperling F.A.H."/>
            <person name="Levesque R.C."/>
            <person name="Cusson M."/>
        </authorList>
    </citation>
    <scope>NUCLEOTIDE SEQUENCE [LARGE SCALE GENOMIC DNA]</scope>
    <source>
        <strain evidence="1">Glfc:IPQL:Cfum</strain>
    </source>
</reference>
<gene>
    <name evidence="1" type="ORF">MSG28_008822</name>
</gene>
<sequence length="99" mass="10626">MMAISNQIPFLTSVINTRERRLSMVAPRTRTLSTSSLQDPKPPPDPKGAVPVKAQVAQEIKQSVRKESPSSVPEIAPSVVAVPPPPPPREDSSSSCVLM</sequence>
<keyword evidence="2" id="KW-1185">Reference proteome</keyword>
<dbReference type="Proteomes" id="UP001064048">
    <property type="component" value="Chromosome 14"/>
</dbReference>
<name>A0ACC0J845_CHOFU</name>
<evidence type="ECO:0000313" key="2">
    <source>
        <dbReference type="Proteomes" id="UP001064048"/>
    </source>
</evidence>
<comment type="caution">
    <text evidence="1">The sequence shown here is derived from an EMBL/GenBank/DDBJ whole genome shotgun (WGS) entry which is preliminary data.</text>
</comment>
<protein>
    <submittedName>
        <fullName evidence="1">Uncharacterized protein</fullName>
    </submittedName>
</protein>
<evidence type="ECO:0000313" key="1">
    <source>
        <dbReference type="EMBL" id="KAI8420293.1"/>
    </source>
</evidence>
<organism evidence="1 2">
    <name type="scientific">Choristoneura fumiferana</name>
    <name type="common">Spruce budworm moth</name>
    <name type="synonym">Archips fumiferana</name>
    <dbReference type="NCBI Taxonomy" id="7141"/>
    <lineage>
        <taxon>Eukaryota</taxon>
        <taxon>Metazoa</taxon>
        <taxon>Ecdysozoa</taxon>
        <taxon>Arthropoda</taxon>
        <taxon>Hexapoda</taxon>
        <taxon>Insecta</taxon>
        <taxon>Pterygota</taxon>
        <taxon>Neoptera</taxon>
        <taxon>Endopterygota</taxon>
        <taxon>Lepidoptera</taxon>
        <taxon>Glossata</taxon>
        <taxon>Ditrysia</taxon>
        <taxon>Tortricoidea</taxon>
        <taxon>Tortricidae</taxon>
        <taxon>Tortricinae</taxon>
        <taxon>Choristoneura</taxon>
    </lineage>
</organism>
<proteinExistence type="predicted"/>
<dbReference type="EMBL" id="CM046114">
    <property type="protein sequence ID" value="KAI8420293.1"/>
    <property type="molecule type" value="Genomic_DNA"/>
</dbReference>